<protein>
    <submittedName>
        <fullName evidence="1">Uncharacterized protein</fullName>
    </submittedName>
</protein>
<comment type="caution">
    <text evidence="1">The sequence shown here is derived from an EMBL/GenBank/DDBJ whole genome shotgun (WGS) entry which is preliminary data.</text>
</comment>
<dbReference type="Proteomes" id="UP000224303">
    <property type="component" value="Unassembled WGS sequence"/>
</dbReference>
<name>A0A2G0E5Q8_ENTFC</name>
<reference evidence="1 2" key="1">
    <citation type="submission" date="2017-10" db="EMBL/GenBank/DDBJ databases">
        <title>Draft genomes of the Enterococcus faecium isolated from human feces before and after Helicobacter pylori eradication therapy.</title>
        <authorList>
            <person name="Prianichniikov N.A."/>
            <person name="Glushchenko O.E."/>
            <person name="Malakhova M.V."/>
        </authorList>
    </citation>
    <scope>NUCLEOTIDE SEQUENCE [LARGE SCALE GENOMIC DNA]</scope>
    <source>
        <strain evidence="1 2">Hp_5-7</strain>
    </source>
</reference>
<organism evidence="1 2">
    <name type="scientific">Enterococcus faecium</name>
    <name type="common">Streptococcus faecium</name>
    <dbReference type="NCBI Taxonomy" id="1352"/>
    <lineage>
        <taxon>Bacteria</taxon>
        <taxon>Bacillati</taxon>
        <taxon>Bacillota</taxon>
        <taxon>Bacilli</taxon>
        <taxon>Lactobacillales</taxon>
        <taxon>Enterococcaceae</taxon>
        <taxon>Enterococcus</taxon>
    </lineage>
</organism>
<gene>
    <name evidence="1" type="ORF">CQR37_18180</name>
</gene>
<accession>A0A2G0E5Q8</accession>
<evidence type="ECO:0000313" key="1">
    <source>
        <dbReference type="EMBL" id="PHL19810.1"/>
    </source>
</evidence>
<sequence length="29" mass="3712">MVYYRLLCYTKEEYEIGELKMQEYQYPLD</sequence>
<feature type="non-terminal residue" evidence="1">
    <location>
        <position position="29"/>
    </location>
</feature>
<dbReference type="EMBL" id="PCGC01000719">
    <property type="protein sequence ID" value="PHL19810.1"/>
    <property type="molecule type" value="Genomic_DNA"/>
</dbReference>
<dbReference type="AlphaFoldDB" id="A0A2G0E5Q8"/>
<proteinExistence type="predicted"/>
<evidence type="ECO:0000313" key="2">
    <source>
        <dbReference type="Proteomes" id="UP000224303"/>
    </source>
</evidence>